<dbReference type="InterPro" id="IPR029056">
    <property type="entry name" value="Ribokinase-like"/>
</dbReference>
<protein>
    <recommendedName>
        <fullName evidence="4">Carbohydrate kinase PfkB domain-containing protein</fullName>
    </recommendedName>
</protein>
<dbReference type="InterPro" id="IPR011611">
    <property type="entry name" value="PfkB_dom"/>
</dbReference>
<keyword evidence="1" id="KW-0808">Transferase</keyword>
<comment type="caution">
    <text evidence="5">The sequence shown here is derived from an EMBL/GenBank/DDBJ whole genome shotgun (WGS) entry which is preliminary data.</text>
</comment>
<evidence type="ECO:0000256" key="3">
    <source>
        <dbReference type="SAM" id="SignalP"/>
    </source>
</evidence>
<keyword evidence="2" id="KW-0418">Kinase</keyword>
<evidence type="ECO:0000256" key="2">
    <source>
        <dbReference type="ARBA" id="ARBA00022777"/>
    </source>
</evidence>
<evidence type="ECO:0000313" key="6">
    <source>
        <dbReference type="Proteomes" id="UP001230188"/>
    </source>
</evidence>
<feature type="signal peptide" evidence="3">
    <location>
        <begin position="1"/>
        <end position="19"/>
    </location>
</feature>
<dbReference type="SUPFAM" id="SSF53613">
    <property type="entry name" value="Ribokinase-like"/>
    <property type="match status" value="1"/>
</dbReference>
<organism evidence="5 6">
    <name type="scientific">Chrysophaeum taylorii</name>
    <dbReference type="NCBI Taxonomy" id="2483200"/>
    <lineage>
        <taxon>Eukaryota</taxon>
        <taxon>Sar</taxon>
        <taxon>Stramenopiles</taxon>
        <taxon>Ochrophyta</taxon>
        <taxon>Pelagophyceae</taxon>
        <taxon>Pelagomonadales</taxon>
        <taxon>Pelagomonadaceae</taxon>
        <taxon>Chrysophaeum</taxon>
    </lineage>
</organism>
<dbReference type="GO" id="GO:0016301">
    <property type="term" value="F:kinase activity"/>
    <property type="evidence" value="ECO:0007669"/>
    <property type="project" value="UniProtKB-KW"/>
</dbReference>
<feature type="chain" id="PRO_5042137112" description="Carbohydrate kinase PfkB domain-containing protein" evidence="3">
    <location>
        <begin position="20"/>
        <end position="318"/>
    </location>
</feature>
<dbReference type="AlphaFoldDB" id="A0AAD7UHC3"/>
<keyword evidence="3" id="KW-0732">Signal</keyword>
<dbReference type="PANTHER" id="PTHR10584">
    <property type="entry name" value="SUGAR KINASE"/>
    <property type="match status" value="1"/>
</dbReference>
<dbReference type="PANTHER" id="PTHR10584:SF166">
    <property type="entry name" value="RIBOKINASE"/>
    <property type="match status" value="1"/>
</dbReference>
<proteinExistence type="predicted"/>
<keyword evidence="6" id="KW-1185">Reference proteome</keyword>
<name>A0AAD7UHC3_9STRA</name>
<evidence type="ECO:0000313" key="5">
    <source>
        <dbReference type="EMBL" id="KAJ8606385.1"/>
    </source>
</evidence>
<evidence type="ECO:0000256" key="1">
    <source>
        <dbReference type="ARBA" id="ARBA00022679"/>
    </source>
</evidence>
<sequence>MLMITRVLSSLLLVRAASGVIVPRIACVGETLYDSLPKGLFLGGAPLNAAVHAAALGATASLVSAVGDDVVGRDAVRRLREAGVDTSCVQTVNKPTGFVTCVVDKGGDAGYEFETPAAWDFVRATEDVRAAVAKADAVVHGSLALRGENSEVHRILAAAPKRVFDVNLRPPYVDRERIEPLLRDCWVLKMNEEEARQVATWVVPDKAPKGLRGLCDALCAELRPEFLVVTLAEKGAVMLHRSDVFYEAQGTIVDVIDTVGAGDAFTARLVVGLQAGDDAHETLRAAARLGSWVATKEGATPSHDDAFLDASCLWRQPA</sequence>
<gene>
    <name evidence="5" type="ORF">CTAYLR_009318</name>
</gene>
<dbReference type="EMBL" id="JAQMWT010000278">
    <property type="protein sequence ID" value="KAJ8606385.1"/>
    <property type="molecule type" value="Genomic_DNA"/>
</dbReference>
<dbReference type="Pfam" id="PF00294">
    <property type="entry name" value="PfkB"/>
    <property type="match status" value="1"/>
</dbReference>
<feature type="domain" description="Carbohydrate kinase PfkB" evidence="4">
    <location>
        <begin position="42"/>
        <end position="302"/>
    </location>
</feature>
<dbReference type="Gene3D" id="3.40.1190.20">
    <property type="match status" value="1"/>
</dbReference>
<accession>A0AAD7UHC3</accession>
<reference evidence="5" key="1">
    <citation type="submission" date="2023-01" db="EMBL/GenBank/DDBJ databases">
        <title>Metagenome sequencing of chrysophaentin producing Chrysophaeum taylorii.</title>
        <authorList>
            <person name="Davison J."/>
            <person name="Bewley C."/>
        </authorList>
    </citation>
    <scope>NUCLEOTIDE SEQUENCE</scope>
    <source>
        <strain evidence="5">NIES-1699</strain>
    </source>
</reference>
<evidence type="ECO:0000259" key="4">
    <source>
        <dbReference type="Pfam" id="PF00294"/>
    </source>
</evidence>
<dbReference type="Proteomes" id="UP001230188">
    <property type="component" value="Unassembled WGS sequence"/>
</dbReference>